<evidence type="ECO:0000256" key="1">
    <source>
        <dbReference type="SAM" id="SignalP"/>
    </source>
</evidence>
<dbReference type="AlphaFoldDB" id="A0A1G5M8D0"/>
<organism evidence="2 3">
    <name type="scientific">Afifella marina DSM 2698</name>
    <dbReference type="NCBI Taxonomy" id="1120955"/>
    <lineage>
        <taxon>Bacteria</taxon>
        <taxon>Pseudomonadati</taxon>
        <taxon>Pseudomonadota</taxon>
        <taxon>Alphaproteobacteria</taxon>
        <taxon>Hyphomicrobiales</taxon>
        <taxon>Afifellaceae</taxon>
        <taxon>Afifella</taxon>
    </lineage>
</organism>
<evidence type="ECO:0000313" key="3">
    <source>
        <dbReference type="Proteomes" id="UP000199347"/>
    </source>
</evidence>
<feature type="signal peptide" evidence="1">
    <location>
        <begin position="1"/>
        <end position="26"/>
    </location>
</feature>
<feature type="chain" id="PRO_5011769302" evidence="1">
    <location>
        <begin position="27"/>
        <end position="174"/>
    </location>
</feature>
<proteinExistence type="predicted"/>
<evidence type="ECO:0000313" key="2">
    <source>
        <dbReference type="EMBL" id="SCZ21457.1"/>
    </source>
</evidence>
<keyword evidence="1" id="KW-0732">Signal</keyword>
<name>A0A1G5M8D0_AFIMA</name>
<dbReference type="EMBL" id="FMVW01000001">
    <property type="protein sequence ID" value="SCZ21457.1"/>
    <property type="molecule type" value="Genomic_DNA"/>
</dbReference>
<dbReference type="Proteomes" id="UP000199347">
    <property type="component" value="Unassembled WGS sequence"/>
</dbReference>
<reference evidence="3" key="1">
    <citation type="submission" date="2016-10" db="EMBL/GenBank/DDBJ databases">
        <authorList>
            <person name="Varghese N."/>
            <person name="Submissions S."/>
        </authorList>
    </citation>
    <scope>NUCLEOTIDE SEQUENCE [LARGE SCALE GENOMIC DNA]</scope>
    <source>
        <strain evidence="3">DSM 2698</strain>
    </source>
</reference>
<gene>
    <name evidence="2" type="ORF">SAMN03080610_00268</name>
</gene>
<keyword evidence="3" id="KW-1185">Reference proteome</keyword>
<sequence length="174" mass="18145">MIQMTSRFILGAALLGAMLAAPAAGAAESDFIERFDGTWKGGGMVIRNERSGPTNINCSLAGEGAANKISIAGKCRAYAIFTRDVRVNVAYDPESGLYRGTYQGSKVGTAVMSGKRSGDTIKFALVWPKDVMGDTEAAMTITNNGAGQLRVLVNDKVGAGGPVQPVTDLALVNN</sequence>
<protein>
    <submittedName>
        <fullName evidence="2">Uncharacterized protein</fullName>
    </submittedName>
</protein>
<accession>A0A1G5M8D0</accession>